<name>A0A165CDT5_EXIGL</name>
<keyword evidence="3" id="KW-1185">Reference proteome</keyword>
<dbReference type="AlphaFoldDB" id="A0A165CDT5"/>
<dbReference type="InParanoid" id="A0A165CDT5"/>
<evidence type="ECO:0000256" key="1">
    <source>
        <dbReference type="SAM" id="MobiDB-lite"/>
    </source>
</evidence>
<organism evidence="2 3">
    <name type="scientific">Exidia glandulosa HHB12029</name>
    <dbReference type="NCBI Taxonomy" id="1314781"/>
    <lineage>
        <taxon>Eukaryota</taxon>
        <taxon>Fungi</taxon>
        <taxon>Dikarya</taxon>
        <taxon>Basidiomycota</taxon>
        <taxon>Agaricomycotina</taxon>
        <taxon>Agaricomycetes</taxon>
        <taxon>Auriculariales</taxon>
        <taxon>Exidiaceae</taxon>
        <taxon>Exidia</taxon>
    </lineage>
</organism>
<dbReference type="Proteomes" id="UP000077266">
    <property type="component" value="Unassembled WGS sequence"/>
</dbReference>
<dbReference type="EMBL" id="KV426334">
    <property type="protein sequence ID" value="KZV82290.1"/>
    <property type="molecule type" value="Genomic_DNA"/>
</dbReference>
<gene>
    <name evidence="2" type="ORF">EXIGLDRAFT_811482</name>
</gene>
<accession>A0A165CDT5</accession>
<evidence type="ECO:0000313" key="3">
    <source>
        <dbReference type="Proteomes" id="UP000077266"/>
    </source>
</evidence>
<reference evidence="2 3" key="1">
    <citation type="journal article" date="2016" name="Mol. Biol. Evol.">
        <title>Comparative Genomics of Early-Diverging Mushroom-Forming Fungi Provides Insights into the Origins of Lignocellulose Decay Capabilities.</title>
        <authorList>
            <person name="Nagy L.G."/>
            <person name="Riley R."/>
            <person name="Tritt A."/>
            <person name="Adam C."/>
            <person name="Daum C."/>
            <person name="Floudas D."/>
            <person name="Sun H."/>
            <person name="Yadav J.S."/>
            <person name="Pangilinan J."/>
            <person name="Larsson K.H."/>
            <person name="Matsuura K."/>
            <person name="Barry K."/>
            <person name="Labutti K."/>
            <person name="Kuo R."/>
            <person name="Ohm R.A."/>
            <person name="Bhattacharya S.S."/>
            <person name="Shirouzu T."/>
            <person name="Yoshinaga Y."/>
            <person name="Martin F.M."/>
            <person name="Grigoriev I.V."/>
            <person name="Hibbett D.S."/>
        </authorList>
    </citation>
    <scope>NUCLEOTIDE SEQUENCE [LARGE SCALE GENOMIC DNA]</scope>
    <source>
        <strain evidence="2 3">HHB12029</strain>
    </source>
</reference>
<sequence length="235" mass="26111">MSQHTWTHAQIAEQQHRAQLAAQYAASQNGAPPHPALQHLPGQHGAGHYPVAYPPGQYQAQHAAAGHGPATVYLHANVIQHGNGYAQHYQGQPPPQAHFQLGQYHQNVPVAGNPGVAAPPTSAPHGRDHANADGCAKCGYDATVKNKNHYRQNIVHCMKRTCDLCPGHVEFECYALYYNHVWRKHGSNADPEVLKHNDLPKCPVCRGRFYPDDWELTKQEHVFSSDKCRWARVRA</sequence>
<proteinExistence type="predicted"/>
<feature type="region of interest" description="Disordered" evidence="1">
    <location>
        <begin position="20"/>
        <end position="54"/>
    </location>
</feature>
<evidence type="ECO:0000313" key="2">
    <source>
        <dbReference type="EMBL" id="KZV82290.1"/>
    </source>
</evidence>
<protein>
    <submittedName>
        <fullName evidence="2">Uncharacterized protein</fullName>
    </submittedName>
</protein>